<keyword evidence="3" id="KW-1185">Reference proteome</keyword>
<reference evidence="2" key="1">
    <citation type="journal article" date="2021" name="Nat. Commun.">
        <title>Genetic determinants of endophytism in the Arabidopsis root mycobiome.</title>
        <authorList>
            <person name="Mesny F."/>
            <person name="Miyauchi S."/>
            <person name="Thiergart T."/>
            <person name="Pickel B."/>
            <person name="Atanasova L."/>
            <person name="Karlsson M."/>
            <person name="Huettel B."/>
            <person name="Barry K.W."/>
            <person name="Haridas S."/>
            <person name="Chen C."/>
            <person name="Bauer D."/>
            <person name="Andreopoulos W."/>
            <person name="Pangilinan J."/>
            <person name="LaButti K."/>
            <person name="Riley R."/>
            <person name="Lipzen A."/>
            <person name="Clum A."/>
            <person name="Drula E."/>
            <person name="Henrissat B."/>
            <person name="Kohler A."/>
            <person name="Grigoriev I.V."/>
            <person name="Martin F.M."/>
            <person name="Hacquard S."/>
        </authorList>
    </citation>
    <scope>NUCLEOTIDE SEQUENCE</scope>
    <source>
        <strain evidence="2">MPI-CAGE-CH-0230</strain>
    </source>
</reference>
<dbReference type="OrthoDB" id="1393670at2759"/>
<dbReference type="AlphaFoldDB" id="A0A9P9BWK6"/>
<evidence type="ECO:0000259" key="1">
    <source>
        <dbReference type="Pfam" id="PF01738"/>
    </source>
</evidence>
<dbReference type="PANTHER" id="PTHR17630:SF44">
    <property type="entry name" value="PROTEIN AIM2"/>
    <property type="match status" value="1"/>
</dbReference>
<gene>
    <name evidence="2" type="ORF">B0I36DRAFT_358680</name>
</gene>
<dbReference type="RefSeq" id="XP_046019573.1">
    <property type="nucleotide sequence ID" value="XM_046158006.1"/>
</dbReference>
<protein>
    <submittedName>
        <fullName evidence="2">Dienelactone hydrolase</fullName>
    </submittedName>
</protein>
<dbReference type="InterPro" id="IPR002925">
    <property type="entry name" value="Dienelactn_hydro"/>
</dbReference>
<dbReference type="GeneID" id="70187552"/>
<proteinExistence type="predicted"/>
<dbReference type="InterPro" id="IPR029058">
    <property type="entry name" value="AB_hydrolase_fold"/>
</dbReference>
<name>A0A9P9BWK6_9PEZI</name>
<keyword evidence="2" id="KW-0378">Hydrolase</keyword>
<dbReference type="Proteomes" id="UP000756346">
    <property type="component" value="Unassembled WGS sequence"/>
</dbReference>
<dbReference type="Pfam" id="PF01738">
    <property type="entry name" value="DLH"/>
    <property type="match status" value="1"/>
</dbReference>
<dbReference type="EMBL" id="JAGTJQ010000001">
    <property type="protein sequence ID" value="KAH7041518.1"/>
    <property type="molecule type" value="Genomic_DNA"/>
</dbReference>
<dbReference type="Gene3D" id="3.40.50.1820">
    <property type="entry name" value="alpha/beta hydrolase"/>
    <property type="match status" value="1"/>
</dbReference>
<evidence type="ECO:0000313" key="2">
    <source>
        <dbReference type="EMBL" id="KAH7041518.1"/>
    </source>
</evidence>
<feature type="domain" description="Dienelactone hydrolase" evidence="1">
    <location>
        <begin position="37"/>
        <end position="255"/>
    </location>
</feature>
<dbReference type="SUPFAM" id="SSF53474">
    <property type="entry name" value="alpha/beta-Hydrolases"/>
    <property type="match status" value="1"/>
</dbReference>
<comment type="caution">
    <text evidence="2">The sequence shown here is derived from an EMBL/GenBank/DDBJ whole genome shotgun (WGS) entry which is preliminary data.</text>
</comment>
<evidence type="ECO:0000313" key="3">
    <source>
        <dbReference type="Proteomes" id="UP000756346"/>
    </source>
</evidence>
<accession>A0A9P9BWK6</accession>
<dbReference type="GO" id="GO:0016787">
    <property type="term" value="F:hydrolase activity"/>
    <property type="evidence" value="ECO:0007669"/>
    <property type="project" value="UniProtKB-KW"/>
</dbReference>
<sequence length="261" mass="28224">MAGVHDPVLAKPADVCCLKGDLHKGEPTGKTIQIEGVDTYVATPDSKAANGHVLLSFPDAFGLHINSMLLMDAYAACGYLTLGVVYFLGDSVGKHSATPLSDPNFDLGAWAAKHLTASEDVGREWVKNVKAQYGNGGKTKFGCVGYCWGARFVCVQLSDGGICSAGAIAHPSFVKESHVQNSKGSIAFAVPSTDNLFTPEARARVVGICTEQKQRFNMQIFSDVGHGFASRARLTDPYEMWAKEQPFKGFIEWLNFWIAQE</sequence>
<organism evidence="2 3">
    <name type="scientific">Microdochium trichocladiopsis</name>
    <dbReference type="NCBI Taxonomy" id="1682393"/>
    <lineage>
        <taxon>Eukaryota</taxon>
        <taxon>Fungi</taxon>
        <taxon>Dikarya</taxon>
        <taxon>Ascomycota</taxon>
        <taxon>Pezizomycotina</taxon>
        <taxon>Sordariomycetes</taxon>
        <taxon>Xylariomycetidae</taxon>
        <taxon>Xylariales</taxon>
        <taxon>Microdochiaceae</taxon>
        <taxon>Microdochium</taxon>
    </lineage>
</organism>
<dbReference type="PANTHER" id="PTHR17630">
    <property type="entry name" value="DIENELACTONE HYDROLASE"/>
    <property type="match status" value="1"/>
</dbReference>